<accession>A0A2M8J0F3</accession>
<dbReference type="InterPro" id="IPR000847">
    <property type="entry name" value="LysR_HTH_N"/>
</dbReference>
<keyword evidence="4" id="KW-0804">Transcription</keyword>
<keyword evidence="7" id="KW-1185">Reference proteome</keyword>
<dbReference type="PANTHER" id="PTHR30537:SF3">
    <property type="entry name" value="TRANSCRIPTIONAL REGULATORY PROTEIN"/>
    <property type="match status" value="1"/>
</dbReference>
<dbReference type="AlphaFoldDB" id="A0A2M8J0F3"/>
<evidence type="ECO:0000256" key="1">
    <source>
        <dbReference type="ARBA" id="ARBA00009437"/>
    </source>
</evidence>
<dbReference type="InterPro" id="IPR005119">
    <property type="entry name" value="LysR_subst-bd"/>
</dbReference>
<dbReference type="GO" id="GO:0043565">
    <property type="term" value="F:sequence-specific DNA binding"/>
    <property type="evidence" value="ECO:0007669"/>
    <property type="project" value="TreeGrafter"/>
</dbReference>
<dbReference type="EMBL" id="PGTB01000050">
    <property type="protein sequence ID" value="PJE36257.1"/>
    <property type="molecule type" value="Genomic_DNA"/>
</dbReference>
<evidence type="ECO:0000313" key="6">
    <source>
        <dbReference type="EMBL" id="PJE36257.1"/>
    </source>
</evidence>
<sequence>MTVPDRSFHMPLCGKLAQDTMPAWRFVVFGLAQCGSSKMNSAFLDWSDVRVFLAVCRNGSTLAASRKLGLSQPTVTRRISALEHALGLKLFDRDTHGFRPTDAARRLLPHAERLEDSADAFGAAAAQARRANAQAIRITAPRRNFSPIFTAIIAEFIAENPGTRFEFIASYEVLDLVAGDADIAIRIAPQIDDARLICARLTHVASTLFASRGYALRHGLPASAPELAGHSFVVFDRAPGSMPLNTWLLERIAPEQIVARCEDTEAVTASVEAGLGIGPVPVTLALDYPSLVRCFDPPDGTDVTSWLVISPDAYQRPEVRAFAKFFAPRFRAAYKLEHARAMQAQAFRAGVE</sequence>
<dbReference type="Proteomes" id="UP000231553">
    <property type="component" value="Unassembled WGS sequence"/>
</dbReference>
<reference evidence="6 7" key="1">
    <citation type="journal article" date="2018" name="Int. J. Syst. Evol. Microbiol.">
        <title>Pseudooceanicola lipolyticus sp. nov., a marine alphaproteobacterium, reclassification of Oceanicola flagellatus as Pseudooceanicola flagellatus comb. nov. and emended description of the genus Pseudooceanicola.</title>
        <authorList>
            <person name="Huang M.-M."/>
            <person name="Guo L.-L."/>
            <person name="Wu Y.-H."/>
            <person name="Lai Q.-L."/>
            <person name="Shao Z.-Z."/>
            <person name="Wang C.-S."/>
            <person name="Wu M."/>
            <person name="Xu X.-W."/>
        </authorList>
    </citation>
    <scope>NUCLEOTIDE SEQUENCE [LARGE SCALE GENOMIC DNA]</scope>
    <source>
        <strain evidence="6 7">157</strain>
    </source>
</reference>
<dbReference type="Gene3D" id="1.10.10.10">
    <property type="entry name" value="Winged helix-like DNA-binding domain superfamily/Winged helix DNA-binding domain"/>
    <property type="match status" value="1"/>
</dbReference>
<comment type="caution">
    <text evidence="6">The sequence shown here is derived from an EMBL/GenBank/DDBJ whole genome shotgun (WGS) entry which is preliminary data.</text>
</comment>
<evidence type="ECO:0000256" key="2">
    <source>
        <dbReference type="ARBA" id="ARBA00023015"/>
    </source>
</evidence>
<keyword evidence="3" id="KW-0238">DNA-binding</keyword>
<organism evidence="6 7">
    <name type="scientific">Pseudooceanicola lipolyticus</name>
    <dbReference type="NCBI Taxonomy" id="2029104"/>
    <lineage>
        <taxon>Bacteria</taxon>
        <taxon>Pseudomonadati</taxon>
        <taxon>Pseudomonadota</taxon>
        <taxon>Alphaproteobacteria</taxon>
        <taxon>Rhodobacterales</taxon>
        <taxon>Paracoccaceae</taxon>
        <taxon>Pseudooceanicola</taxon>
    </lineage>
</organism>
<protein>
    <recommendedName>
        <fullName evidence="5">HTH lysR-type domain-containing protein</fullName>
    </recommendedName>
</protein>
<dbReference type="InterPro" id="IPR036390">
    <property type="entry name" value="WH_DNA-bd_sf"/>
</dbReference>
<dbReference type="GO" id="GO:0003700">
    <property type="term" value="F:DNA-binding transcription factor activity"/>
    <property type="evidence" value="ECO:0007669"/>
    <property type="project" value="InterPro"/>
</dbReference>
<dbReference type="SUPFAM" id="SSF46785">
    <property type="entry name" value="Winged helix' DNA-binding domain"/>
    <property type="match status" value="1"/>
</dbReference>
<gene>
    <name evidence="6" type="ORF">CVM52_13065</name>
</gene>
<evidence type="ECO:0000256" key="4">
    <source>
        <dbReference type="ARBA" id="ARBA00023163"/>
    </source>
</evidence>
<evidence type="ECO:0000313" key="7">
    <source>
        <dbReference type="Proteomes" id="UP000231553"/>
    </source>
</evidence>
<evidence type="ECO:0000259" key="5">
    <source>
        <dbReference type="PROSITE" id="PS50931"/>
    </source>
</evidence>
<dbReference type="PRINTS" id="PR00039">
    <property type="entry name" value="HTHLYSR"/>
</dbReference>
<dbReference type="InterPro" id="IPR036388">
    <property type="entry name" value="WH-like_DNA-bd_sf"/>
</dbReference>
<dbReference type="SUPFAM" id="SSF53850">
    <property type="entry name" value="Periplasmic binding protein-like II"/>
    <property type="match status" value="1"/>
</dbReference>
<dbReference type="PANTHER" id="PTHR30537">
    <property type="entry name" value="HTH-TYPE TRANSCRIPTIONAL REGULATOR"/>
    <property type="match status" value="1"/>
</dbReference>
<proteinExistence type="inferred from homology"/>
<feature type="domain" description="HTH lysR-type" evidence="5">
    <location>
        <begin position="44"/>
        <end position="101"/>
    </location>
</feature>
<dbReference type="Gene3D" id="3.40.190.290">
    <property type="match status" value="1"/>
</dbReference>
<dbReference type="OrthoDB" id="9796526at2"/>
<evidence type="ECO:0000256" key="3">
    <source>
        <dbReference type="ARBA" id="ARBA00023125"/>
    </source>
</evidence>
<dbReference type="PROSITE" id="PS50931">
    <property type="entry name" value="HTH_LYSR"/>
    <property type="match status" value="1"/>
</dbReference>
<dbReference type="Pfam" id="PF00126">
    <property type="entry name" value="HTH_1"/>
    <property type="match status" value="1"/>
</dbReference>
<name>A0A2M8J0F3_9RHOB</name>
<comment type="similarity">
    <text evidence="1">Belongs to the LysR transcriptional regulatory family.</text>
</comment>
<dbReference type="Pfam" id="PF03466">
    <property type="entry name" value="LysR_substrate"/>
    <property type="match status" value="1"/>
</dbReference>
<dbReference type="InterPro" id="IPR058163">
    <property type="entry name" value="LysR-type_TF_proteobact-type"/>
</dbReference>
<keyword evidence="2" id="KW-0805">Transcription regulation</keyword>
<dbReference type="GO" id="GO:0006351">
    <property type="term" value="P:DNA-templated transcription"/>
    <property type="evidence" value="ECO:0007669"/>
    <property type="project" value="TreeGrafter"/>
</dbReference>